<evidence type="ECO:0000313" key="1">
    <source>
        <dbReference type="EMBL" id="KAF9646598.1"/>
    </source>
</evidence>
<proteinExistence type="predicted"/>
<keyword evidence="2" id="KW-1185">Reference proteome</keyword>
<dbReference type="EMBL" id="MU118054">
    <property type="protein sequence ID" value="KAF9646598.1"/>
    <property type="molecule type" value="Genomic_DNA"/>
</dbReference>
<sequence length="190" mass="20238">MNQDFVRDPVGYVASNSSPVSSSATIPTTRDTPSQTTTSAALSYSHVPTQSPPVVVDSASLMPSNDAQAPEYIADSSSDASMTETGSDDLINTPSSLNDGRDVPTPIRIFLLPSWIGIFRFLPSLWSLGVGTFSFRNTSCPSCSLPATPEPPIGRVSSSLEPRRFGLSSLVNSYKGCREILKKSLAFRSG</sequence>
<organism evidence="1 2">
    <name type="scientific">Thelephora ganbajun</name>
    <name type="common">Ganba fungus</name>
    <dbReference type="NCBI Taxonomy" id="370292"/>
    <lineage>
        <taxon>Eukaryota</taxon>
        <taxon>Fungi</taxon>
        <taxon>Dikarya</taxon>
        <taxon>Basidiomycota</taxon>
        <taxon>Agaricomycotina</taxon>
        <taxon>Agaricomycetes</taxon>
        <taxon>Thelephorales</taxon>
        <taxon>Thelephoraceae</taxon>
        <taxon>Thelephora</taxon>
    </lineage>
</organism>
<accession>A0ACB6ZBC9</accession>
<protein>
    <submittedName>
        <fullName evidence="1">Uncharacterized protein</fullName>
    </submittedName>
</protein>
<evidence type="ECO:0000313" key="2">
    <source>
        <dbReference type="Proteomes" id="UP000886501"/>
    </source>
</evidence>
<reference evidence="1" key="2">
    <citation type="journal article" date="2020" name="Nat. Commun.">
        <title>Large-scale genome sequencing of mycorrhizal fungi provides insights into the early evolution of symbiotic traits.</title>
        <authorList>
            <person name="Miyauchi S."/>
            <person name="Kiss E."/>
            <person name="Kuo A."/>
            <person name="Drula E."/>
            <person name="Kohler A."/>
            <person name="Sanchez-Garcia M."/>
            <person name="Morin E."/>
            <person name="Andreopoulos B."/>
            <person name="Barry K.W."/>
            <person name="Bonito G."/>
            <person name="Buee M."/>
            <person name="Carver A."/>
            <person name="Chen C."/>
            <person name="Cichocki N."/>
            <person name="Clum A."/>
            <person name="Culley D."/>
            <person name="Crous P.W."/>
            <person name="Fauchery L."/>
            <person name="Girlanda M."/>
            <person name="Hayes R.D."/>
            <person name="Keri Z."/>
            <person name="LaButti K."/>
            <person name="Lipzen A."/>
            <person name="Lombard V."/>
            <person name="Magnuson J."/>
            <person name="Maillard F."/>
            <person name="Murat C."/>
            <person name="Nolan M."/>
            <person name="Ohm R.A."/>
            <person name="Pangilinan J."/>
            <person name="Pereira M.F."/>
            <person name="Perotto S."/>
            <person name="Peter M."/>
            <person name="Pfister S."/>
            <person name="Riley R."/>
            <person name="Sitrit Y."/>
            <person name="Stielow J.B."/>
            <person name="Szollosi G."/>
            <person name="Zifcakova L."/>
            <person name="Stursova M."/>
            <person name="Spatafora J.W."/>
            <person name="Tedersoo L."/>
            <person name="Vaario L.M."/>
            <person name="Yamada A."/>
            <person name="Yan M."/>
            <person name="Wang P."/>
            <person name="Xu J."/>
            <person name="Bruns T."/>
            <person name="Baldrian P."/>
            <person name="Vilgalys R."/>
            <person name="Dunand C."/>
            <person name="Henrissat B."/>
            <person name="Grigoriev I.V."/>
            <person name="Hibbett D."/>
            <person name="Nagy L.G."/>
            <person name="Martin F.M."/>
        </authorList>
    </citation>
    <scope>NUCLEOTIDE SEQUENCE</scope>
    <source>
        <strain evidence="1">P2</strain>
    </source>
</reference>
<reference evidence="1" key="1">
    <citation type="submission" date="2019-10" db="EMBL/GenBank/DDBJ databases">
        <authorList>
            <consortium name="DOE Joint Genome Institute"/>
            <person name="Kuo A."/>
            <person name="Miyauchi S."/>
            <person name="Kiss E."/>
            <person name="Drula E."/>
            <person name="Kohler A."/>
            <person name="Sanchez-Garcia M."/>
            <person name="Andreopoulos B."/>
            <person name="Barry K.W."/>
            <person name="Bonito G."/>
            <person name="Buee M."/>
            <person name="Carver A."/>
            <person name="Chen C."/>
            <person name="Cichocki N."/>
            <person name="Clum A."/>
            <person name="Culley D."/>
            <person name="Crous P.W."/>
            <person name="Fauchery L."/>
            <person name="Girlanda M."/>
            <person name="Hayes R."/>
            <person name="Keri Z."/>
            <person name="Labutti K."/>
            <person name="Lipzen A."/>
            <person name="Lombard V."/>
            <person name="Magnuson J."/>
            <person name="Maillard F."/>
            <person name="Morin E."/>
            <person name="Murat C."/>
            <person name="Nolan M."/>
            <person name="Ohm R."/>
            <person name="Pangilinan J."/>
            <person name="Pereira M."/>
            <person name="Perotto S."/>
            <person name="Peter M."/>
            <person name="Riley R."/>
            <person name="Sitrit Y."/>
            <person name="Stielow B."/>
            <person name="Szollosi G."/>
            <person name="Zifcakova L."/>
            <person name="Stursova M."/>
            <person name="Spatafora J.W."/>
            <person name="Tedersoo L."/>
            <person name="Vaario L.-M."/>
            <person name="Yamada A."/>
            <person name="Yan M."/>
            <person name="Wang P."/>
            <person name="Xu J."/>
            <person name="Bruns T."/>
            <person name="Baldrian P."/>
            <person name="Vilgalys R."/>
            <person name="Henrissat B."/>
            <person name="Grigoriev I.V."/>
            <person name="Hibbett D."/>
            <person name="Nagy L.G."/>
            <person name="Martin F.M."/>
        </authorList>
    </citation>
    <scope>NUCLEOTIDE SEQUENCE</scope>
    <source>
        <strain evidence="1">P2</strain>
    </source>
</reference>
<name>A0ACB6ZBC9_THEGA</name>
<dbReference type="Proteomes" id="UP000886501">
    <property type="component" value="Unassembled WGS sequence"/>
</dbReference>
<gene>
    <name evidence="1" type="ORF">BDM02DRAFT_3118431</name>
</gene>
<comment type="caution">
    <text evidence="1">The sequence shown here is derived from an EMBL/GenBank/DDBJ whole genome shotgun (WGS) entry which is preliminary data.</text>
</comment>